<dbReference type="AlphaFoldDB" id="A0A4C1V8S6"/>
<dbReference type="Proteomes" id="UP000299102">
    <property type="component" value="Unassembled WGS sequence"/>
</dbReference>
<dbReference type="EMBL" id="BGZK01000296">
    <property type="protein sequence ID" value="GBP34936.1"/>
    <property type="molecule type" value="Genomic_DNA"/>
</dbReference>
<evidence type="ECO:0000313" key="1">
    <source>
        <dbReference type="EMBL" id="GBP34936.1"/>
    </source>
</evidence>
<comment type="caution">
    <text evidence="1">The sequence shown here is derived from an EMBL/GenBank/DDBJ whole genome shotgun (WGS) entry which is preliminary data.</text>
</comment>
<accession>A0A4C1V8S6</accession>
<protein>
    <submittedName>
        <fullName evidence="1">Uncharacterized protein</fullName>
    </submittedName>
</protein>
<name>A0A4C1V8S6_EUMVA</name>
<gene>
    <name evidence="1" type="ORF">EVAR_26527_1</name>
</gene>
<organism evidence="1 2">
    <name type="scientific">Eumeta variegata</name>
    <name type="common">Bagworm moth</name>
    <name type="synonym">Eumeta japonica</name>
    <dbReference type="NCBI Taxonomy" id="151549"/>
    <lineage>
        <taxon>Eukaryota</taxon>
        <taxon>Metazoa</taxon>
        <taxon>Ecdysozoa</taxon>
        <taxon>Arthropoda</taxon>
        <taxon>Hexapoda</taxon>
        <taxon>Insecta</taxon>
        <taxon>Pterygota</taxon>
        <taxon>Neoptera</taxon>
        <taxon>Endopterygota</taxon>
        <taxon>Lepidoptera</taxon>
        <taxon>Glossata</taxon>
        <taxon>Ditrysia</taxon>
        <taxon>Tineoidea</taxon>
        <taxon>Psychidae</taxon>
        <taxon>Oiketicinae</taxon>
        <taxon>Eumeta</taxon>
    </lineage>
</organism>
<proteinExistence type="predicted"/>
<evidence type="ECO:0000313" key="2">
    <source>
        <dbReference type="Proteomes" id="UP000299102"/>
    </source>
</evidence>
<keyword evidence="2" id="KW-1185">Reference proteome</keyword>
<reference evidence="1 2" key="1">
    <citation type="journal article" date="2019" name="Commun. Biol.">
        <title>The bagworm genome reveals a unique fibroin gene that provides high tensile strength.</title>
        <authorList>
            <person name="Kono N."/>
            <person name="Nakamura H."/>
            <person name="Ohtoshi R."/>
            <person name="Tomita M."/>
            <person name="Numata K."/>
            <person name="Arakawa K."/>
        </authorList>
    </citation>
    <scope>NUCLEOTIDE SEQUENCE [LARGE SCALE GENOMIC DNA]</scope>
</reference>
<sequence length="88" mass="10422">MVVSMWTIVINTYRTHNSEQSPTQCSRHEPKAHKKCTGTIFRGLVQIRHIQYTCHQRLLHHRLHHSGITRPYLRLTSKYHSTPEEFSS</sequence>